<dbReference type="KEGG" id="sapo:SAPIO_CDS6263"/>
<comment type="similarity">
    <text evidence="1">Belongs to the DP1 family.</text>
</comment>
<feature type="compositionally biased region" description="Basic and acidic residues" evidence="2">
    <location>
        <begin position="305"/>
        <end position="316"/>
    </location>
</feature>
<gene>
    <name evidence="3" type="ORF">SAPIO_CDS6263</name>
</gene>
<feature type="region of interest" description="Disordered" evidence="2">
    <location>
        <begin position="261"/>
        <end position="371"/>
    </location>
</feature>
<comment type="caution">
    <text evidence="3">The sequence shown here is derived from an EMBL/GenBank/DDBJ whole genome shotgun (WGS) entry which is preliminary data.</text>
</comment>
<dbReference type="GeneID" id="27725335"/>
<dbReference type="InterPro" id="IPR004345">
    <property type="entry name" value="TB2_DP1_HVA22"/>
</dbReference>
<organism evidence="3 4">
    <name type="scientific">Pseudallescheria apiosperma</name>
    <name type="common">Scedosporium apiospermum</name>
    <dbReference type="NCBI Taxonomy" id="563466"/>
    <lineage>
        <taxon>Eukaryota</taxon>
        <taxon>Fungi</taxon>
        <taxon>Dikarya</taxon>
        <taxon>Ascomycota</taxon>
        <taxon>Pezizomycotina</taxon>
        <taxon>Sordariomycetes</taxon>
        <taxon>Hypocreomycetidae</taxon>
        <taxon>Microascales</taxon>
        <taxon>Microascaceae</taxon>
        <taxon>Scedosporium</taxon>
    </lineage>
</organism>
<dbReference type="OrthoDB" id="434647at2759"/>
<comment type="caution">
    <text evidence="1">Lacks conserved residue(s) required for the propagation of feature annotation.</text>
</comment>
<feature type="compositionally biased region" description="Low complexity" evidence="2">
    <location>
        <begin position="330"/>
        <end position="341"/>
    </location>
</feature>
<evidence type="ECO:0000256" key="1">
    <source>
        <dbReference type="RuleBase" id="RU362006"/>
    </source>
</evidence>
<dbReference type="EMBL" id="JOWA01000101">
    <property type="protein sequence ID" value="KEZ42190.1"/>
    <property type="molecule type" value="Genomic_DNA"/>
</dbReference>
<dbReference type="PANTHER" id="PTHR12300">
    <property type="entry name" value="HVA22-LIKE PROTEINS"/>
    <property type="match status" value="1"/>
</dbReference>
<protein>
    <recommendedName>
        <fullName evidence="1">Protein YOP1</fullName>
    </recommendedName>
</protein>
<sequence length="371" mass="40714">MFDIFAKLLSSIASFLFPLFASYKALKTSDPAELTPWLMYWVVLACALLVESWTDWFLVWVPFYAYIRLIFLLYLVLPQTQGARIIYQTHIHPYLEENESKIEDFIASAHERLKNAGLAYLKQAIALLKTKVLGLPEEEPAPAPAPAQTNNAQSYTQSLLSRFSLPAARWTGAGIKPPGADAAGIPSLDFYSFLTTTLSGAMNAGFPGSGNDADIDAAASGTGSRIVIPDNLRGIDRVKFLAAQREKLNDAIKALDRESQTLNREDTIRPSDAARAEPRSPRSDVFPPDERPPSGLSSWSGLSKSRSEVDFEKIDVDSATEEEANLRQRPSASGGSWIPWGWGSGGTPPAQEKEKKEETTAHSSGVQKRPQ</sequence>
<dbReference type="Proteomes" id="UP000028545">
    <property type="component" value="Unassembled WGS sequence"/>
</dbReference>
<dbReference type="GO" id="GO:0016020">
    <property type="term" value="C:membrane"/>
    <property type="evidence" value="ECO:0007669"/>
    <property type="project" value="UniProtKB-SubCell"/>
</dbReference>
<feature type="compositionally biased region" description="Basic and acidic residues" evidence="2">
    <location>
        <begin position="261"/>
        <end position="292"/>
    </location>
</feature>
<dbReference type="Pfam" id="PF03134">
    <property type="entry name" value="TB2_DP1_HVA22"/>
    <property type="match status" value="1"/>
</dbReference>
<accession>A0A084G4C8</accession>
<dbReference type="OMA" id="WMPWGWG"/>
<name>A0A084G4C8_PSEDA</name>
<evidence type="ECO:0000256" key="2">
    <source>
        <dbReference type="SAM" id="MobiDB-lite"/>
    </source>
</evidence>
<evidence type="ECO:0000313" key="3">
    <source>
        <dbReference type="EMBL" id="KEZ42190.1"/>
    </source>
</evidence>
<keyword evidence="1" id="KW-1133">Transmembrane helix</keyword>
<feature type="compositionally biased region" description="Low complexity" evidence="2">
    <location>
        <begin position="293"/>
        <end position="304"/>
    </location>
</feature>
<dbReference type="RefSeq" id="XP_016641989.1">
    <property type="nucleotide sequence ID" value="XM_016788408.1"/>
</dbReference>
<feature type="transmembrane region" description="Helical" evidence="1">
    <location>
        <begin position="34"/>
        <end position="50"/>
    </location>
</feature>
<keyword evidence="4" id="KW-1185">Reference proteome</keyword>
<dbReference type="AlphaFoldDB" id="A0A084G4C8"/>
<proteinExistence type="inferred from homology"/>
<comment type="subcellular location">
    <subcellularLocation>
        <location evidence="1">Membrane</location>
        <topology evidence="1">Multi-pass membrane protein</topology>
    </subcellularLocation>
</comment>
<reference evidence="3 4" key="1">
    <citation type="journal article" date="2014" name="Genome Announc.">
        <title>Draft genome sequence of the pathogenic fungus Scedosporium apiospermum.</title>
        <authorList>
            <person name="Vandeputte P."/>
            <person name="Ghamrawi S."/>
            <person name="Rechenmann M."/>
            <person name="Iltis A."/>
            <person name="Giraud S."/>
            <person name="Fleury M."/>
            <person name="Thornton C."/>
            <person name="Delhaes L."/>
            <person name="Meyer W."/>
            <person name="Papon N."/>
            <person name="Bouchara J.P."/>
        </authorList>
    </citation>
    <scope>NUCLEOTIDE SEQUENCE [LARGE SCALE GENOMIC DNA]</scope>
    <source>
        <strain evidence="3 4">IHEM 14462</strain>
    </source>
</reference>
<feature type="compositionally biased region" description="Polar residues" evidence="2">
    <location>
        <begin position="361"/>
        <end position="371"/>
    </location>
</feature>
<keyword evidence="1" id="KW-0812">Transmembrane</keyword>
<keyword evidence="1" id="KW-0472">Membrane</keyword>
<feature type="compositionally biased region" description="Basic and acidic residues" evidence="2">
    <location>
        <begin position="351"/>
        <end position="360"/>
    </location>
</feature>
<evidence type="ECO:0000313" key="4">
    <source>
        <dbReference type="Proteomes" id="UP000028545"/>
    </source>
</evidence>
<dbReference type="VEuPathDB" id="FungiDB:SAPIO_CDS6263"/>
<dbReference type="PANTHER" id="PTHR12300:SF177">
    <property type="entry name" value="PROTEIN YOP1"/>
    <property type="match status" value="1"/>
</dbReference>
<dbReference type="HOGENOM" id="CLU_048918_1_0_1"/>
<feature type="transmembrane region" description="Helical" evidence="1">
    <location>
        <begin position="57"/>
        <end position="77"/>
    </location>
</feature>